<evidence type="ECO:0000256" key="9">
    <source>
        <dbReference type="ARBA" id="ARBA00023136"/>
    </source>
</evidence>
<keyword evidence="8" id="KW-0406">Ion transport</keyword>
<keyword evidence="9 10" id="KW-0472">Membrane</keyword>
<sequence>MPDWKFTPYQVLVLSFAGLIALGTLLLMTPQALAGGNSISIVDALFTATSAVCITGLSVVDTGTQFSLFGQTVIIFLVQVGGLGLMTMTTLMALLIGKKIRLRERVIIQQALNQLSMSGLVKLTLYIVKITLLIEFVGGTILALRLYHDYGIMGIYMGYWHAISAFCNAGFDLFGNFTSLTRYVGDFIVNMTVGVLILLGGVGFTVISDVWESRQFSRCSLHTKIVLVTTAILTVIGTLGVFMLEFTNENTLGGLAWFDKIMASLFQSLTVRSAGYATIDIEQLHEATWLYFCVLMFIGASPASTGGGIKTTTFAVIVMAVSAFIQGKADVEIFQRKIPYVVIYKSFAIFSIAVGLVVSFCIILSLTEEAPFILILFEVVSALGTTGLSTGLTPELTNTGKISIMIAMFAGRVGPMTLVLALALKKQKSSPVQYPEGKIIIG</sequence>
<dbReference type="PANTHER" id="PTHR32024">
    <property type="entry name" value="TRK SYSTEM POTASSIUM UPTAKE PROTEIN TRKG-RELATED"/>
    <property type="match status" value="1"/>
</dbReference>
<keyword evidence="6" id="KW-0630">Potassium</keyword>
<keyword evidence="7 10" id="KW-1133">Transmembrane helix</keyword>
<evidence type="ECO:0000313" key="12">
    <source>
        <dbReference type="Proteomes" id="UP000003240"/>
    </source>
</evidence>
<evidence type="ECO:0000256" key="3">
    <source>
        <dbReference type="ARBA" id="ARBA00022475"/>
    </source>
</evidence>
<organism evidence="11 12">
    <name type="scientific">Acetonema longum DSM 6540</name>
    <dbReference type="NCBI Taxonomy" id="1009370"/>
    <lineage>
        <taxon>Bacteria</taxon>
        <taxon>Bacillati</taxon>
        <taxon>Bacillota</taxon>
        <taxon>Negativicutes</taxon>
        <taxon>Acetonemataceae</taxon>
        <taxon>Acetonema</taxon>
    </lineage>
</organism>
<keyword evidence="12" id="KW-1185">Reference proteome</keyword>
<evidence type="ECO:0000256" key="6">
    <source>
        <dbReference type="ARBA" id="ARBA00022958"/>
    </source>
</evidence>
<comment type="caution">
    <text evidence="11">The sequence shown here is derived from an EMBL/GenBank/DDBJ whole genome shotgun (WGS) entry which is preliminary data.</text>
</comment>
<feature type="transmembrane region" description="Helical" evidence="10">
    <location>
        <begin position="289"/>
        <end position="321"/>
    </location>
</feature>
<dbReference type="Pfam" id="PF02386">
    <property type="entry name" value="TrkH"/>
    <property type="match status" value="1"/>
</dbReference>
<evidence type="ECO:0000256" key="1">
    <source>
        <dbReference type="ARBA" id="ARBA00004651"/>
    </source>
</evidence>
<dbReference type="InterPro" id="IPR004772">
    <property type="entry name" value="TrkH"/>
</dbReference>
<evidence type="ECO:0000256" key="4">
    <source>
        <dbReference type="ARBA" id="ARBA00022538"/>
    </source>
</evidence>
<dbReference type="NCBIfam" id="TIGR00933">
    <property type="entry name" value="2a38"/>
    <property type="match status" value="1"/>
</dbReference>
<accession>F7NNF8</accession>
<evidence type="ECO:0000256" key="2">
    <source>
        <dbReference type="ARBA" id="ARBA00022448"/>
    </source>
</evidence>
<proteinExistence type="predicted"/>
<feature type="transmembrane region" description="Helical" evidence="10">
    <location>
        <begin position="72"/>
        <end position="96"/>
    </location>
</feature>
<feature type="transmembrane region" description="Helical" evidence="10">
    <location>
        <begin position="187"/>
        <end position="211"/>
    </location>
</feature>
<feature type="transmembrane region" description="Helical" evidence="10">
    <location>
        <begin position="372"/>
        <end position="392"/>
    </location>
</feature>
<evidence type="ECO:0000256" key="8">
    <source>
        <dbReference type="ARBA" id="ARBA00023065"/>
    </source>
</evidence>
<dbReference type="AlphaFoldDB" id="F7NNF8"/>
<feature type="transmembrane region" description="Helical" evidence="10">
    <location>
        <begin position="223"/>
        <end position="244"/>
    </location>
</feature>
<feature type="transmembrane region" description="Helical" evidence="10">
    <location>
        <begin position="6"/>
        <end position="27"/>
    </location>
</feature>
<comment type="subcellular location">
    <subcellularLocation>
        <location evidence="1">Cell membrane</location>
        <topology evidence="1">Multi-pass membrane protein</topology>
    </subcellularLocation>
</comment>
<feature type="transmembrane region" description="Helical" evidence="10">
    <location>
        <begin position="404"/>
        <end position="424"/>
    </location>
</feature>
<feature type="transmembrane region" description="Helical" evidence="10">
    <location>
        <begin position="123"/>
        <end position="147"/>
    </location>
</feature>
<evidence type="ECO:0000313" key="11">
    <source>
        <dbReference type="EMBL" id="EGO62399.1"/>
    </source>
</evidence>
<name>F7NNF8_9FIRM</name>
<keyword evidence="5 10" id="KW-0812">Transmembrane</keyword>
<keyword evidence="2" id="KW-0813">Transport</keyword>
<dbReference type="eggNOG" id="COG0168">
    <property type="taxonomic scope" value="Bacteria"/>
</dbReference>
<evidence type="ECO:0000256" key="7">
    <source>
        <dbReference type="ARBA" id="ARBA00022989"/>
    </source>
</evidence>
<dbReference type="InterPro" id="IPR003445">
    <property type="entry name" value="Cat_transpt"/>
</dbReference>
<feature type="transmembrane region" description="Helical" evidence="10">
    <location>
        <begin position="39"/>
        <end position="60"/>
    </location>
</feature>
<dbReference type="STRING" id="1009370.ALO_18245"/>
<evidence type="ECO:0000256" key="5">
    <source>
        <dbReference type="ARBA" id="ARBA00022692"/>
    </source>
</evidence>
<reference evidence="11 12" key="1">
    <citation type="journal article" date="2011" name="EMBO J.">
        <title>Structural diversity of bacterial flagellar motors.</title>
        <authorList>
            <person name="Chen S."/>
            <person name="Beeby M."/>
            <person name="Murphy G.E."/>
            <person name="Leadbetter J.R."/>
            <person name="Hendrixson D.R."/>
            <person name="Briegel A."/>
            <person name="Li Z."/>
            <person name="Shi J."/>
            <person name="Tocheva E.I."/>
            <person name="Muller A."/>
            <person name="Dobro M.J."/>
            <person name="Jensen G.J."/>
        </authorList>
    </citation>
    <scope>NUCLEOTIDE SEQUENCE [LARGE SCALE GENOMIC DNA]</scope>
    <source>
        <strain evidence="11 12">DSM 6540</strain>
    </source>
</reference>
<evidence type="ECO:0000256" key="10">
    <source>
        <dbReference type="SAM" id="Phobius"/>
    </source>
</evidence>
<dbReference type="GO" id="GO:0015379">
    <property type="term" value="F:potassium:chloride symporter activity"/>
    <property type="evidence" value="ECO:0007669"/>
    <property type="project" value="InterPro"/>
</dbReference>
<dbReference type="EMBL" id="AFGF01000221">
    <property type="protein sequence ID" value="EGO62399.1"/>
    <property type="molecule type" value="Genomic_DNA"/>
</dbReference>
<dbReference type="GO" id="GO:0005886">
    <property type="term" value="C:plasma membrane"/>
    <property type="evidence" value="ECO:0007669"/>
    <property type="project" value="UniProtKB-SubCell"/>
</dbReference>
<dbReference type="PANTHER" id="PTHR32024:SF1">
    <property type="entry name" value="KTR SYSTEM POTASSIUM UPTAKE PROTEIN B"/>
    <property type="match status" value="1"/>
</dbReference>
<protein>
    <submittedName>
        <fullName evidence="11">Potassium uptake protein, TrkH family</fullName>
    </submittedName>
</protein>
<keyword evidence="4" id="KW-0633">Potassium transport</keyword>
<feature type="transmembrane region" description="Helical" evidence="10">
    <location>
        <begin position="342"/>
        <end position="366"/>
    </location>
</feature>
<dbReference type="Proteomes" id="UP000003240">
    <property type="component" value="Unassembled WGS sequence"/>
</dbReference>
<gene>
    <name evidence="11" type="ORF">ALO_18245</name>
</gene>
<keyword evidence="3" id="KW-1003">Cell membrane</keyword>